<dbReference type="Pfam" id="PF04468">
    <property type="entry name" value="PSP1"/>
    <property type="match status" value="1"/>
</dbReference>
<dbReference type="InterPro" id="IPR007557">
    <property type="entry name" value="PSP1_C"/>
</dbReference>
<feature type="domain" description="Protein kinase" evidence="1">
    <location>
        <begin position="1"/>
        <end position="159"/>
    </location>
</feature>
<evidence type="ECO:0000313" key="4">
    <source>
        <dbReference type="Proteomes" id="UP000807342"/>
    </source>
</evidence>
<protein>
    <submittedName>
        <fullName evidence="3">Kinase-like protein</fullName>
    </submittedName>
</protein>
<dbReference type="InterPro" id="IPR000719">
    <property type="entry name" value="Prot_kinase_dom"/>
</dbReference>
<reference evidence="3" key="1">
    <citation type="submission" date="2020-11" db="EMBL/GenBank/DDBJ databases">
        <authorList>
            <consortium name="DOE Joint Genome Institute"/>
            <person name="Ahrendt S."/>
            <person name="Riley R."/>
            <person name="Andreopoulos W."/>
            <person name="Labutti K."/>
            <person name="Pangilinan J."/>
            <person name="Ruiz-Duenas F.J."/>
            <person name="Barrasa J.M."/>
            <person name="Sanchez-Garcia M."/>
            <person name="Camarero S."/>
            <person name="Miyauchi S."/>
            <person name="Serrano A."/>
            <person name="Linde D."/>
            <person name="Babiker R."/>
            <person name="Drula E."/>
            <person name="Ayuso-Fernandez I."/>
            <person name="Pacheco R."/>
            <person name="Padilla G."/>
            <person name="Ferreira P."/>
            <person name="Barriuso J."/>
            <person name="Kellner H."/>
            <person name="Castanera R."/>
            <person name="Alfaro M."/>
            <person name="Ramirez L."/>
            <person name="Pisabarro A.G."/>
            <person name="Kuo A."/>
            <person name="Tritt A."/>
            <person name="Lipzen A."/>
            <person name="He G."/>
            <person name="Yan M."/>
            <person name="Ng V."/>
            <person name="Cullen D."/>
            <person name="Martin F."/>
            <person name="Rosso M.-N."/>
            <person name="Henrissat B."/>
            <person name="Hibbett D."/>
            <person name="Martinez A.T."/>
            <person name="Grigoriev I.V."/>
        </authorList>
    </citation>
    <scope>NUCLEOTIDE SEQUENCE</scope>
    <source>
        <strain evidence="3">MF-IS2</strain>
    </source>
</reference>
<dbReference type="InterPro" id="IPR008266">
    <property type="entry name" value="Tyr_kinase_AS"/>
</dbReference>
<proteinExistence type="predicted"/>
<evidence type="ECO:0000313" key="3">
    <source>
        <dbReference type="EMBL" id="KAF9452945.1"/>
    </source>
</evidence>
<keyword evidence="3" id="KW-0808">Transferase</keyword>
<dbReference type="OrthoDB" id="243127at2759"/>
<evidence type="ECO:0000259" key="1">
    <source>
        <dbReference type="PROSITE" id="PS50011"/>
    </source>
</evidence>
<dbReference type="SUPFAM" id="SSF56112">
    <property type="entry name" value="Protein kinase-like (PK-like)"/>
    <property type="match status" value="1"/>
</dbReference>
<dbReference type="Gene3D" id="1.10.510.10">
    <property type="entry name" value="Transferase(Phosphotransferase) domain 1"/>
    <property type="match status" value="1"/>
</dbReference>
<dbReference type="AlphaFoldDB" id="A0A9P5XNT1"/>
<dbReference type="PROSITE" id="PS51411">
    <property type="entry name" value="PSP1_C"/>
    <property type="match status" value="1"/>
</dbReference>
<sequence length="436" mass="49076">MEIASGLAYLHSNAVTHRDLRGANIFLAESRESGLRAVITNYDIPQIQVENNLLKSTERVRWMAPEILASPREAMRRPKEADIFAFGMTMLEIFSGDHPYCDKSDEDVIPAIIRCEIPQLPESMMRDDQAIAKFFTECTLLEPFRRPLALGAFRIATGIYEKGRDYSLAPVPTEDLLTLPERPDSQINHPPWSGSSRAGINILSQSSQSASQQPSINDLGRGLPSSPPLFIVEFKAGRTDLFYLMDSSLDIKVGDLVIVEADRGKDLGKIVNDTITIGQVEEWQVQRADNVESLNLTEGLGAGTAGSAAQGALQGKEINPKMILRKADLEQEATHVTWFTFSPRVWLISLVVDRMLAAKAHDETMALALCRSKVKAKKLPMEVIDAEYRWDRRKLTFYYVAGQKLDFRELVRELFRLYKTRIWMALIQSNSLAYRL</sequence>
<dbReference type="PROSITE" id="PS00109">
    <property type="entry name" value="PROTEIN_KINASE_TYR"/>
    <property type="match status" value="1"/>
</dbReference>
<gene>
    <name evidence="3" type="ORF">P691DRAFT_695966</name>
</gene>
<dbReference type="GO" id="GO:0005737">
    <property type="term" value="C:cytoplasm"/>
    <property type="evidence" value="ECO:0007669"/>
    <property type="project" value="TreeGrafter"/>
</dbReference>
<dbReference type="Proteomes" id="UP000807342">
    <property type="component" value="Unassembled WGS sequence"/>
</dbReference>
<dbReference type="GO" id="GO:0004672">
    <property type="term" value="F:protein kinase activity"/>
    <property type="evidence" value="ECO:0007669"/>
    <property type="project" value="InterPro"/>
</dbReference>
<comment type="caution">
    <text evidence="3">The sequence shown here is derived from an EMBL/GenBank/DDBJ whole genome shotgun (WGS) entry which is preliminary data.</text>
</comment>
<keyword evidence="4" id="KW-1185">Reference proteome</keyword>
<evidence type="ECO:0000259" key="2">
    <source>
        <dbReference type="PROSITE" id="PS51411"/>
    </source>
</evidence>
<dbReference type="Pfam" id="PF07714">
    <property type="entry name" value="PK_Tyr_Ser-Thr"/>
    <property type="match status" value="1"/>
</dbReference>
<dbReference type="PROSITE" id="PS50011">
    <property type="entry name" value="PROTEIN_KINASE_DOM"/>
    <property type="match status" value="1"/>
</dbReference>
<name>A0A9P5XNT1_9AGAR</name>
<dbReference type="PANTHER" id="PTHR43830">
    <property type="entry name" value="PROTEIN PSP1"/>
    <property type="match status" value="1"/>
</dbReference>
<feature type="domain" description="PSP1 C-terminal" evidence="2">
    <location>
        <begin position="343"/>
        <end position="427"/>
    </location>
</feature>
<dbReference type="InterPro" id="IPR011009">
    <property type="entry name" value="Kinase-like_dom_sf"/>
</dbReference>
<organism evidence="3 4">
    <name type="scientific">Macrolepiota fuliginosa MF-IS2</name>
    <dbReference type="NCBI Taxonomy" id="1400762"/>
    <lineage>
        <taxon>Eukaryota</taxon>
        <taxon>Fungi</taxon>
        <taxon>Dikarya</taxon>
        <taxon>Basidiomycota</taxon>
        <taxon>Agaricomycotina</taxon>
        <taxon>Agaricomycetes</taxon>
        <taxon>Agaricomycetidae</taxon>
        <taxon>Agaricales</taxon>
        <taxon>Agaricineae</taxon>
        <taxon>Agaricaceae</taxon>
        <taxon>Macrolepiota</taxon>
    </lineage>
</organism>
<dbReference type="PANTHER" id="PTHR43830:SF3">
    <property type="entry name" value="PROTEIN PSP1"/>
    <property type="match status" value="1"/>
</dbReference>
<accession>A0A9P5XNT1</accession>
<dbReference type="InterPro" id="IPR047767">
    <property type="entry name" value="PSP1-like"/>
</dbReference>
<keyword evidence="3" id="KW-0418">Kinase</keyword>
<dbReference type="GO" id="GO:0005524">
    <property type="term" value="F:ATP binding"/>
    <property type="evidence" value="ECO:0007669"/>
    <property type="project" value="InterPro"/>
</dbReference>
<dbReference type="EMBL" id="MU151066">
    <property type="protein sequence ID" value="KAF9452945.1"/>
    <property type="molecule type" value="Genomic_DNA"/>
</dbReference>
<dbReference type="InterPro" id="IPR001245">
    <property type="entry name" value="Ser-Thr/Tyr_kinase_cat_dom"/>
</dbReference>